<keyword evidence="2" id="KW-0732">Signal</keyword>
<evidence type="ECO:0000313" key="3">
    <source>
        <dbReference type="EMBL" id="SNS51217.1"/>
    </source>
</evidence>
<keyword evidence="4" id="KW-1185">Reference proteome</keyword>
<feature type="transmembrane region" description="Helical" evidence="1">
    <location>
        <begin position="383"/>
        <end position="401"/>
    </location>
</feature>
<protein>
    <recommendedName>
        <fullName evidence="5">Ion channel</fullName>
    </recommendedName>
</protein>
<gene>
    <name evidence="3" type="ORF">SAMN05421640_0461</name>
</gene>
<reference evidence="3 4" key="1">
    <citation type="submission" date="2017-06" db="EMBL/GenBank/DDBJ databases">
        <authorList>
            <person name="Kim H.J."/>
            <person name="Triplett B.A."/>
        </authorList>
    </citation>
    <scope>NUCLEOTIDE SEQUENCE [LARGE SCALE GENOMIC DNA]</scope>
    <source>
        <strain evidence="3 4">DSM 19307</strain>
    </source>
</reference>
<evidence type="ECO:0000256" key="1">
    <source>
        <dbReference type="SAM" id="Phobius"/>
    </source>
</evidence>
<dbReference type="Proteomes" id="UP000198393">
    <property type="component" value="Unassembled WGS sequence"/>
</dbReference>
<keyword evidence="1" id="KW-0812">Transmembrane</keyword>
<dbReference type="RefSeq" id="WP_089355227.1">
    <property type="nucleotide sequence ID" value="NZ_FZPD01000001.1"/>
</dbReference>
<feature type="signal peptide" evidence="2">
    <location>
        <begin position="1"/>
        <end position="18"/>
    </location>
</feature>
<feature type="transmembrane region" description="Helical" evidence="1">
    <location>
        <begin position="550"/>
        <end position="574"/>
    </location>
</feature>
<evidence type="ECO:0008006" key="5">
    <source>
        <dbReference type="Google" id="ProtNLM"/>
    </source>
</evidence>
<keyword evidence="1" id="KW-1133">Transmembrane helix</keyword>
<evidence type="ECO:0000256" key="2">
    <source>
        <dbReference type="SAM" id="SignalP"/>
    </source>
</evidence>
<feature type="transmembrane region" description="Helical" evidence="1">
    <location>
        <begin position="508"/>
        <end position="530"/>
    </location>
</feature>
<sequence>MRIAALLILLSLRLVCHAQEENWRTIPSVTDWIEEINNWPDSVYRQNKIEVRIDPVKDRHIAWQTMDVFDSILASSVKRTHITKHIVVYDIRFRWADLGSFNPIVIGNLHFEKPFEMYYLENSRFAFFNSVFDDIYQPRLMKTRFFLNHYHCKFKRINLNNPVAPTPIGFFNCQIESELHISAIDDTPSLRLENCDIPYLEVQNKVSSIYIDSCRFLIGVNLVRLNIETAIDIYNSELGSISIQGTELPSSNTYIPFSNLENKLALYWSSEVGDALNEFKKNPKTLDLDSMLSLFYWGRSDEELLRKEAFDQLIASYYKLLNIYKIRGESDSYNTAYIEMRNKMTARSLLLYERDPTFNRYFDYQINRFTRVFSDYGTRPAKAIVIFFQVVLAFSIFYFFFPSSWNTTNSRKLMGRLSYLGSYFKSNEGLSDLFEKETKDQYRDYEEFKSFMSTSEKELPVYFKWLSKPLYNASTSRFNLTRSVLKRTDILDGKWADLPAGRKATTSFLIGIYLFVYLIWVLIIRCLNAITLSLNAFSTLGFGEIPTRGLARYVTIVQGFVGWFLLSIFLVSLIGQILN</sequence>
<dbReference type="AlphaFoldDB" id="A0A239F319"/>
<organism evidence="3 4">
    <name type="scientific">Ekhidna lutea</name>
    <dbReference type="NCBI Taxonomy" id="447679"/>
    <lineage>
        <taxon>Bacteria</taxon>
        <taxon>Pseudomonadati</taxon>
        <taxon>Bacteroidota</taxon>
        <taxon>Cytophagia</taxon>
        <taxon>Cytophagales</taxon>
        <taxon>Reichenbachiellaceae</taxon>
        <taxon>Ekhidna</taxon>
    </lineage>
</organism>
<accession>A0A239F319</accession>
<name>A0A239F319_EKHLU</name>
<dbReference type="OrthoDB" id="840832at2"/>
<dbReference type="EMBL" id="FZPD01000001">
    <property type="protein sequence ID" value="SNS51217.1"/>
    <property type="molecule type" value="Genomic_DNA"/>
</dbReference>
<keyword evidence="1" id="KW-0472">Membrane</keyword>
<feature type="chain" id="PRO_5012579565" description="Ion channel" evidence="2">
    <location>
        <begin position="19"/>
        <end position="579"/>
    </location>
</feature>
<proteinExistence type="predicted"/>
<evidence type="ECO:0000313" key="4">
    <source>
        <dbReference type="Proteomes" id="UP000198393"/>
    </source>
</evidence>